<feature type="chain" id="PRO_5012034114" evidence="3">
    <location>
        <begin position="20"/>
        <end position="535"/>
    </location>
</feature>
<dbReference type="RefSeq" id="WP_087425365.1">
    <property type="nucleotide sequence ID" value="NZ_NFII01000002.1"/>
</dbReference>
<dbReference type="GO" id="GO:0016829">
    <property type="term" value="F:lyase activity"/>
    <property type="evidence" value="ECO:0007669"/>
    <property type="project" value="UniProtKB-KW"/>
</dbReference>
<evidence type="ECO:0000256" key="3">
    <source>
        <dbReference type="SAM" id="SignalP"/>
    </source>
</evidence>
<dbReference type="SUPFAM" id="SSF51126">
    <property type="entry name" value="Pectin lyase-like"/>
    <property type="match status" value="1"/>
</dbReference>
<protein>
    <submittedName>
        <fullName evidence="4">Pectate lyase</fullName>
    </submittedName>
</protein>
<dbReference type="InterPro" id="IPR012334">
    <property type="entry name" value="Pectin_lyas_fold"/>
</dbReference>
<keyword evidence="4" id="KW-0456">Lyase</keyword>
<dbReference type="GO" id="GO:0046872">
    <property type="term" value="F:metal ion binding"/>
    <property type="evidence" value="ECO:0007669"/>
    <property type="project" value="UniProtKB-KW"/>
</dbReference>
<dbReference type="InterPro" id="IPR011050">
    <property type="entry name" value="Pectin_lyase_fold/virulence"/>
</dbReference>
<evidence type="ECO:0000313" key="5">
    <source>
        <dbReference type="Proteomes" id="UP000195386"/>
    </source>
</evidence>
<dbReference type="Gene3D" id="2.160.20.10">
    <property type="entry name" value="Single-stranded right-handed beta-helix, Pectin lyase-like"/>
    <property type="match status" value="1"/>
</dbReference>
<proteinExistence type="predicted"/>
<sequence>MKIKYLLSCSLLAGSALFASCTSIEPKLDNDYKPLLPEEIPEGTITQLNYGELRAFPGAEGHGRDVTGGRGGKVYHVTSLEDGGDGDQGTFRWAVRQSGARTIVFDVAGTIHLKKALKIEADNITIAGQTSPGGICIADQAFTIAANNVIIRFMRFRPGNPADDVDGLGGMDKKNIIVDHCSVSWSSDETLSVYGMENSTVQWCIASQALYFTQAKDGKAHGFAGNWGGHNATYHHNLIAHCDSRTPRLGPRPSTLELGEQVDIRNNVFYNWGGEGCYGGETQHANLVNNYYKPGPTTDLLRDRRCYRIARIGIYGQNYDNGEGFEPFKGIWGRFYIDGNYMFGNADVTADNWTDGVYAQQEDNDGNDYTWESEGKSVINNGSQVVDVKGVTTHTAETAYEQVLKYVGACNYRDTYDKFIMDEVAERKATCNIQGSNHKLGYINHPSELVGIVEGVDENGYPVLVQVADNDLADTDGDGIPDYWETQYGLNKDYAADGNLKTVDENGEYTNLEMYLNSLVQDIMDKCREGGTVVE</sequence>
<dbReference type="InterPro" id="IPR052063">
    <property type="entry name" value="Polysaccharide_Lyase_1"/>
</dbReference>
<evidence type="ECO:0000313" key="4">
    <source>
        <dbReference type="EMBL" id="OUO02462.1"/>
    </source>
</evidence>
<gene>
    <name evidence="4" type="ORF">B5F97_02775</name>
</gene>
<dbReference type="PROSITE" id="PS51257">
    <property type="entry name" value="PROKAR_LIPOPROTEIN"/>
    <property type="match status" value="1"/>
</dbReference>
<dbReference type="EMBL" id="NFII01000002">
    <property type="protein sequence ID" value="OUO02462.1"/>
    <property type="molecule type" value="Genomic_DNA"/>
</dbReference>
<name>A0A1Y3YYM0_9BACE</name>
<organism evidence="4 5">
    <name type="scientific">Bacteroides clarus</name>
    <dbReference type="NCBI Taxonomy" id="626929"/>
    <lineage>
        <taxon>Bacteria</taxon>
        <taxon>Pseudomonadati</taxon>
        <taxon>Bacteroidota</taxon>
        <taxon>Bacteroidia</taxon>
        <taxon>Bacteroidales</taxon>
        <taxon>Bacteroidaceae</taxon>
        <taxon>Bacteroides</taxon>
    </lineage>
</organism>
<dbReference type="PANTHER" id="PTHR42970:SF1">
    <property type="entry name" value="PECTATE LYASE C-RELATED"/>
    <property type="match status" value="1"/>
</dbReference>
<dbReference type="PANTHER" id="PTHR42970">
    <property type="entry name" value="PECTATE LYASE C-RELATED"/>
    <property type="match status" value="1"/>
</dbReference>
<keyword evidence="1" id="KW-0479">Metal-binding</keyword>
<feature type="signal peptide" evidence="3">
    <location>
        <begin position="1"/>
        <end position="19"/>
    </location>
</feature>
<reference evidence="5" key="1">
    <citation type="submission" date="2017-04" db="EMBL/GenBank/DDBJ databases">
        <title>Function of individual gut microbiota members based on whole genome sequencing of pure cultures obtained from chicken caecum.</title>
        <authorList>
            <person name="Medvecky M."/>
            <person name="Cejkova D."/>
            <person name="Polansky O."/>
            <person name="Karasova D."/>
            <person name="Kubasova T."/>
            <person name="Cizek A."/>
            <person name="Rychlik I."/>
        </authorList>
    </citation>
    <scope>NUCLEOTIDE SEQUENCE [LARGE SCALE GENOMIC DNA]</scope>
    <source>
        <strain evidence="5">An43</strain>
    </source>
</reference>
<comment type="caution">
    <text evidence="4">The sequence shown here is derived from an EMBL/GenBank/DDBJ whole genome shotgun (WGS) entry which is preliminary data.</text>
</comment>
<dbReference type="AlphaFoldDB" id="A0A1Y3YYM0"/>
<evidence type="ECO:0000256" key="1">
    <source>
        <dbReference type="ARBA" id="ARBA00022723"/>
    </source>
</evidence>
<dbReference type="Proteomes" id="UP000195386">
    <property type="component" value="Unassembled WGS sequence"/>
</dbReference>
<keyword evidence="3" id="KW-0732">Signal</keyword>
<accession>A0A1Y3YYM0</accession>
<keyword evidence="2" id="KW-0325">Glycoprotein</keyword>
<evidence type="ECO:0000256" key="2">
    <source>
        <dbReference type="ARBA" id="ARBA00023180"/>
    </source>
</evidence>